<dbReference type="STRING" id="1817864.A2Z21_03400"/>
<protein>
    <recommendedName>
        <fullName evidence="4">Probable glycine dehydrogenase (decarboxylating) subunit 1</fullName>
        <ecNumber evidence="4">1.4.4.2</ecNumber>
    </recommendedName>
    <alternativeName>
        <fullName evidence="4">Glycine cleavage system P-protein subunit 1</fullName>
    </alternativeName>
    <alternativeName>
        <fullName evidence="4">Glycine decarboxylase subunit 1</fullName>
    </alternativeName>
    <alternativeName>
        <fullName evidence="4">Glycine dehydrogenase (aminomethyl-transferring) subunit 1</fullName>
    </alternativeName>
</protein>
<dbReference type="GO" id="GO:0019464">
    <property type="term" value="P:glycine decarboxylation via glycine cleavage system"/>
    <property type="evidence" value="ECO:0007669"/>
    <property type="project" value="UniProtKB-UniRule"/>
</dbReference>
<organism evidence="6 7">
    <name type="scientific">Fraserbacteria sp. (strain RBG_16_55_9)</name>
    <dbReference type="NCBI Taxonomy" id="1817864"/>
    <lineage>
        <taxon>Bacteria</taxon>
        <taxon>Candidatus Fraseribacteriota</taxon>
    </lineage>
</organism>
<dbReference type="Gene3D" id="3.90.1150.10">
    <property type="entry name" value="Aspartate Aminotransferase, domain 1"/>
    <property type="match status" value="1"/>
</dbReference>
<dbReference type="AlphaFoldDB" id="A0A1F5UR30"/>
<dbReference type="EC" id="1.4.4.2" evidence="4"/>
<dbReference type="GO" id="GO:0004375">
    <property type="term" value="F:glycine dehydrogenase (decarboxylating) activity"/>
    <property type="evidence" value="ECO:0007669"/>
    <property type="project" value="UniProtKB-EC"/>
</dbReference>
<evidence type="ECO:0000313" key="6">
    <source>
        <dbReference type="EMBL" id="OGF53211.1"/>
    </source>
</evidence>
<dbReference type="SUPFAM" id="SSF53383">
    <property type="entry name" value="PLP-dependent transferases"/>
    <property type="match status" value="1"/>
</dbReference>
<evidence type="ECO:0000256" key="1">
    <source>
        <dbReference type="ARBA" id="ARBA00003788"/>
    </source>
</evidence>
<dbReference type="HAMAP" id="MF_00712">
    <property type="entry name" value="GcvPA"/>
    <property type="match status" value="1"/>
</dbReference>
<evidence type="ECO:0000259" key="5">
    <source>
        <dbReference type="Pfam" id="PF02347"/>
    </source>
</evidence>
<comment type="similarity">
    <text evidence="4">Belongs to the GcvP family. N-terminal subunit subfamily.</text>
</comment>
<dbReference type="InterPro" id="IPR015422">
    <property type="entry name" value="PyrdxlP-dep_Trfase_small"/>
</dbReference>
<dbReference type="InterPro" id="IPR020581">
    <property type="entry name" value="GDC_P"/>
</dbReference>
<evidence type="ECO:0000256" key="3">
    <source>
        <dbReference type="ARBA" id="ARBA00049026"/>
    </source>
</evidence>
<dbReference type="PIRSF" id="PIRSF006815">
    <property type="entry name" value="GcvPA"/>
    <property type="match status" value="1"/>
</dbReference>
<accession>A0A1F5UR30</accession>
<dbReference type="EMBL" id="MFGX01000110">
    <property type="protein sequence ID" value="OGF53211.1"/>
    <property type="molecule type" value="Genomic_DNA"/>
</dbReference>
<dbReference type="InterPro" id="IPR023010">
    <property type="entry name" value="GcvPA"/>
</dbReference>
<comment type="caution">
    <text evidence="6">The sequence shown here is derived from an EMBL/GenBank/DDBJ whole genome shotgun (WGS) entry which is preliminary data.</text>
</comment>
<keyword evidence="2 4" id="KW-0560">Oxidoreductase</keyword>
<feature type="domain" description="Glycine cleavage system P-protein N-terminal" evidence="5">
    <location>
        <begin position="3"/>
        <end position="439"/>
    </location>
</feature>
<dbReference type="Gene3D" id="3.40.640.10">
    <property type="entry name" value="Type I PLP-dependent aspartate aminotransferase-like (Major domain)"/>
    <property type="match status" value="1"/>
</dbReference>
<name>A0A1F5UR30_FRAXR</name>
<dbReference type="CDD" id="cd00613">
    <property type="entry name" value="GDC-P"/>
    <property type="match status" value="1"/>
</dbReference>
<dbReference type="NCBIfam" id="NF001696">
    <property type="entry name" value="PRK00451.1"/>
    <property type="match status" value="1"/>
</dbReference>
<dbReference type="GO" id="GO:0009116">
    <property type="term" value="P:nucleoside metabolic process"/>
    <property type="evidence" value="ECO:0007669"/>
    <property type="project" value="InterPro"/>
</dbReference>
<dbReference type="InterPro" id="IPR015424">
    <property type="entry name" value="PyrdxlP-dep_Trfase"/>
</dbReference>
<evidence type="ECO:0000313" key="7">
    <source>
        <dbReference type="Proteomes" id="UP000179157"/>
    </source>
</evidence>
<dbReference type="PANTHER" id="PTHR42806:SF1">
    <property type="entry name" value="GLYCINE DEHYDROGENASE (DECARBOXYLATING)"/>
    <property type="match status" value="1"/>
</dbReference>
<gene>
    <name evidence="4" type="primary">gcvPA</name>
    <name evidence="6" type="ORF">A2Z21_03400</name>
</gene>
<dbReference type="InterPro" id="IPR049315">
    <property type="entry name" value="GDC-P_N"/>
</dbReference>
<comment type="subunit">
    <text evidence="4">The glycine cleavage system is composed of four proteins: P, T, L and H. In this organism, the P 'protein' is a heterodimer of two subunits.</text>
</comment>
<evidence type="ECO:0000256" key="4">
    <source>
        <dbReference type="HAMAP-Rule" id="MF_00712"/>
    </source>
</evidence>
<comment type="catalytic activity">
    <reaction evidence="3 4">
        <text>N(6)-[(R)-lipoyl]-L-lysyl-[glycine-cleavage complex H protein] + glycine + H(+) = N(6)-[(R)-S(8)-aminomethyldihydrolipoyl]-L-lysyl-[glycine-cleavage complex H protein] + CO2</text>
        <dbReference type="Rhea" id="RHEA:24304"/>
        <dbReference type="Rhea" id="RHEA-COMP:10494"/>
        <dbReference type="Rhea" id="RHEA-COMP:10495"/>
        <dbReference type="ChEBI" id="CHEBI:15378"/>
        <dbReference type="ChEBI" id="CHEBI:16526"/>
        <dbReference type="ChEBI" id="CHEBI:57305"/>
        <dbReference type="ChEBI" id="CHEBI:83099"/>
        <dbReference type="ChEBI" id="CHEBI:83143"/>
        <dbReference type="EC" id="1.4.4.2"/>
    </reaction>
</comment>
<proteinExistence type="inferred from homology"/>
<comment type="function">
    <text evidence="1 4">The glycine cleavage system catalyzes the degradation of glycine. The P protein binds the alpha-amino group of glycine through its pyridoxal phosphate cofactor; CO(2) is released and the remaining methylamine moiety is then transferred to the lipoamide cofactor of the H protein.</text>
</comment>
<dbReference type="Proteomes" id="UP000179157">
    <property type="component" value="Unassembled WGS sequence"/>
</dbReference>
<dbReference type="Pfam" id="PF02347">
    <property type="entry name" value="GDC-P"/>
    <property type="match status" value="1"/>
</dbReference>
<evidence type="ECO:0000256" key="2">
    <source>
        <dbReference type="ARBA" id="ARBA00023002"/>
    </source>
</evidence>
<dbReference type="PANTHER" id="PTHR42806">
    <property type="entry name" value="GLYCINE CLEAVAGE SYSTEM P-PROTEIN"/>
    <property type="match status" value="1"/>
</dbReference>
<sequence length="446" mass="49523">MSEFIPHTPKDQREMLQAIGLTSIDELFADIPHEILERYKPLGVKPLSELEAKQLFTQMASENIDPTRYISFLGGGVYDHHIPSVVSHLILRSEFFTSYTPYQAEASQGTLTWMFEFQTMVCELTGMDVANASMYDGGSAIAEAMLMAHNISDKKRFLVAKSVHPHYRQIIETYAWAAGLELTEVPYDANGQIDRDFIKNHATDDLGGLLIQTPNFFGLIEDLSSLKSTLGDALLCVSVHPLSLGILRPPGEFGADIVVSEGQVLGNAPNFGGPLLGLFACKNAHLRKMPGRISGRTTDAKGNVGYIMTLQAREQHIRRAKATSNICTNQALCALGATIYLASLGKRGFRRLAELNAQKAHYLARKLQATRGFSLKWPKAPFFNEFSVQTPVKPSQLLDRLRDEGFLGGLDLEPYGHERTLLIAVTEKRTRQELDRFAKALQEVAR</sequence>
<reference evidence="6 7" key="1">
    <citation type="journal article" date="2016" name="Nat. Commun.">
        <title>Thousands of microbial genomes shed light on interconnected biogeochemical processes in an aquifer system.</title>
        <authorList>
            <person name="Anantharaman K."/>
            <person name="Brown C.T."/>
            <person name="Hug L.A."/>
            <person name="Sharon I."/>
            <person name="Castelle C.J."/>
            <person name="Probst A.J."/>
            <person name="Thomas B.C."/>
            <person name="Singh A."/>
            <person name="Wilkins M.J."/>
            <person name="Karaoz U."/>
            <person name="Brodie E.L."/>
            <person name="Williams K.H."/>
            <person name="Hubbard S.S."/>
            <person name="Banfield J.F."/>
        </authorList>
    </citation>
    <scope>NUCLEOTIDE SEQUENCE [LARGE SCALE GENOMIC DNA]</scope>
    <source>
        <strain evidence="7">RBG_16_55_9</strain>
    </source>
</reference>
<dbReference type="InterPro" id="IPR015421">
    <property type="entry name" value="PyrdxlP-dep_Trfase_major"/>
</dbReference>